<proteinExistence type="predicted"/>
<dbReference type="Pfam" id="PF09905">
    <property type="entry name" value="VF530"/>
    <property type="match status" value="1"/>
</dbReference>
<dbReference type="Gene3D" id="1.10.720.30">
    <property type="entry name" value="SAP domain"/>
    <property type="match status" value="1"/>
</dbReference>
<keyword evidence="2" id="KW-1185">Reference proteome</keyword>
<protein>
    <submittedName>
        <fullName evidence="1">DNA-binding protein VF530</fullName>
    </submittedName>
</protein>
<dbReference type="InterPro" id="IPR036361">
    <property type="entry name" value="SAP_dom_sf"/>
</dbReference>
<organism evidence="1 2">
    <name type="scientific">Halobacteriovorax vibrionivorans</name>
    <dbReference type="NCBI Taxonomy" id="2152716"/>
    <lineage>
        <taxon>Bacteria</taxon>
        <taxon>Pseudomonadati</taxon>
        <taxon>Bdellovibrionota</taxon>
        <taxon>Bacteriovoracia</taxon>
        <taxon>Bacteriovoracales</taxon>
        <taxon>Halobacteriovoraceae</taxon>
        <taxon>Halobacteriovorax</taxon>
    </lineage>
</organism>
<sequence length="110" mass="12625">MKAGKKMNDQSNRKKDPLEGVTLKMMLTDVINLFGCKDIYKMTEINSFNDEPPMFNKILKFIRKNPWAIQKIEKMYRGNLETIEKMKSDGTISKKDLALGSGTGGRKTKY</sequence>
<gene>
    <name evidence="1" type="ORF">DAY19_00005</name>
</gene>
<dbReference type="Proteomes" id="UP000443582">
    <property type="component" value="Unassembled WGS sequence"/>
</dbReference>
<reference evidence="2" key="1">
    <citation type="journal article" date="2019" name="Int. J. Syst. Evol. Microbiol.">
        <title>Halobacteriovorax valvorus sp. nov., a novel prokaryotic predator isolated from coastal seawater of China.</title>
        <authorList>
            <person name="Chen M.-X."/>
        </authorList>
    </citation>
    <scope>NUCLEOTIDE SEQUENCE [LARGE SCALE GENOMIC DNA]</scope>
    <source>
        <strain evidence="2">BL9</strain>
    </source>
</reference>
<keyword evidence="1" id="KW-0238">DNA-binding</keyword>
<comment type="caution">
    <text evidence="1">The sequence shown here is derived from an EMBL/GenBank/DDBJ whole genome shotgun (WGS) entry which is preliminary data.</text>
</comment>
<dbReference type="InterPro" id="IPR018668">
    <property type="entry name" value="DNA-binding_VF530-like"/>
</dbReference>
<evidence type="ECO:0000313" key="2">
    <source>
        <dbReference type="Proteomes" id="UP000443582"/>
    </source>
</evidence>
<accession>A0ABY0IGV4</accession>
<dbReference type="GO" id="GO:0003677">
    <property type="term" value="F:DNA binding"/>
    <property type="evidence" value="ECO:0007669"/>
    <property type="project" value="UniProtKB-KW"/>
</dbReference>
<dbReference type="RefSeq" id="WP_114705127.1">
    <property type="nucleotide sequence ID" value="NZ_QDKL01000001.1"/>
</dbReference>
<dbReference type="EMBL" id="QDKL01000001">
    <property type="protein sequence ID" value="RZF22183.1"/>
    <property type="molecule type" value="Genomic_DNA"/>
</dbReference>
<evidence type="ECO:0000313" key="1">
    <source>
        <dbReference type="EMBL" id="RZF22183.1"/>
    </source>
</evidence>
<name>A0ABY0IGV4_9BACT</name>